<dbReference type="Gene3D" id="1.20.58.1250">
    <property type="entry name" value="Tubulin Binding Cofactor C, N-terminal domain"/>
    <property type="match status" value="1"/>
</dbReference>
<dbReference type="InterPro" id="IPR027684">
    <property type="entry name" value="TBCC"/>
</dbReference>
<evidence type="ECO:0000256" key="5">
    <source>
        <dbReference type="ARBA" id="ARBA00026055"/>
    </source>
</evidence>
<dbReference type="InterPro" id="IPR031925">
    <property type="entry name" value="TBCC_N"/>
</dbReference>
<dbReference type="AlphaFoldDB" id="A0A165DID2"/>
<dbReference type="Pfam" id="PF16752">
    <property type="entry name" value="TBCC_N"/>
    <property type="match status" value="1"/>
</dbReference>
<keyword evidence="4" id="KW-0007">Acetylation</keyword>
<dbReference type="GO" id="GO:0005737">
    <property type="term" value="C:cytoplasm"/>
    <property type="evidence" value="ECO:0007669"/>
    <property type="project" value="UniProtKB-SubCell"/>
</dbReference>
<evidence type="ECO:0000256" key="4">
    <source>
        <dbReference type="ARBA" id="ARBA00022990"/>
    </source>
</evidence>
<reference evidence="7 8" key="1">
    <citation type="journal article" date="2016" name="Mol. Biol. Evol.">
        <title>Comparative Genomics of Early-Diverging Mushroom-Forming Fungi Provides Insights into the Origins of Lignocellulose Decay Capabilities.</title>
        <authorList>
            <person name="Nagy L.G."/>
            <person name="Riley R."/>
            <person name="Tritt A."/>
            <person name="Adam C."/>
            <person name="Daum C."/>
            <person name="Floudas D."/>
            <person name="Sun H."/>
            <person name="Yadav J.S."/>
            <person name="Pangilinan J."/>
            <person name="Larsson K.H."/>
            <person name="Matsuura K."/>
            <person name="Barry K."/>
            <person name="Labutti K."/>
            <person name="Kuo R."/>
            <person name="Ohm R.A."/>
            <person name="Bhattacharya S.S."/>
            <person name="Shirouzu T."/>
            <person name="Yoshinaga Y."/>
            <person name="Martin F.M."/>
            <person name="Grigoriev I.V."/>
            <person name="Hibbett D.S."/>
        </authorList>
    </citation>
    <scope>NUCLEOTIDE SEQUENCE [LARGE SCALE GENOMIC DNA]</scope>
    <source>
        <strain evidence="7 8">93-53</strain>
    </source>
</reference>
<protein>
    <submittedName>
        <fullName evidence="7">TBCC-domain-containing protein</fullName>
    </submittedName>
</protein>
<dbReference type="InterPro" id="IPR038397">
    <property type="entry name" value="TBCC_N_sf"/>
</dbReference>
<evidence type="ECO:0000259" key="6">
    <source>
        <dbReference type="PROSITE" id="PS51329"/>
    </source>
</evidence>
<dbReference type="GO" id="GO:0015631">
    <property type="term" value="F:tubulin binding"/>
    <property type="evidence" value="ECO:0007669"/>
    <property type="project" value="InterPro"/>
</dbReference>
<dbReference type="Gene3D" id="2.160.20.70">
    <property type="match status" value="1"/>
</dbReference>
<dbReference type="EMBL" id="KV427633">
    <property type="protein sequence ID" value="KZT04949.1"/>
    <property type="molecule type" value="Genomic_DNA"/>
</dbReference>
<dbReference type="PROSITE" id="PS51329">
    <property type="entry name" value="C_CAP_COFACTOR_C"/>
    <property type="match status" value="1"/>
</dbReference>
<comment type="subunit">
    <text evidence="5">Supercomplex made of cofactors A to E. Cofactors A and D function by capturing and stabilizing tubulin in a quasi-native conformation. Cofactor E binds to the cofactor D-tubulin complex; interaction with cofactor C then causes the release of tubulin polypeptides that are committed to the native state.</text>
</comment>
<dbReference type="GO" id="GO:0007023">
    <property type="term" value="P:post-chaperonin tubulin folding pathway"/>
    <property type="evidence" value="ECO:0007669"/>
    <property type="project" value="InterPro"/>
</dbReference>
<dbReference type="InParanoid" id="A0A165DID2"/>
<accession>A0A165DID2</accession>
<comment type="similarity">
    <text evidence="2">Belongs to the TBCC family.</text>
</comment>
<dbReference type="InterPro" id="IPR012945">
    <property type="entry name" value="Tubulin-bd_cofactor_C_dom"/>
</dbReference>
<keyword evidence="3" id="KW-0963">Cytoplasm</keyword>
<dbReference type="STRING" id="1314785.A0A165DID2"/>
<dbReference type="RefSeq" id="XP_040762689.1">
    <property type="nucleotide sequence ID" value="XM_040909237.1"/>
</dbReference>
<comment type="subcellular location">
    <subcellularLocation>
        <location evidence="1">Cytoplasm</location>
    </subcellularLocation>
</comment>
<evidence type="ECO:0000313" key="7">
    <source>
        <dbReference type="EMBL" id="KZT04949.1"/>
    </source>
</evidence>
<dbReference type="Proteomes" id="UP000076871">
    <property type="component" value="Unassembled WGS sequence"/>
</dbReference>
<sequence>MSETNQSLTQAFYAYFQAAHSELGNCLESYTLNGCAPEALDQLSLDIAKLRKELTEATSFLPSYDQRQCDIKLKELEESLQKLRTVSAPKPKFTFKRKVNKPSISPILSNSTQEHVPNMLLSSNISAPAGLPSTTFSLSGYSHEYLTFSSFPASTAIDASDLVISDLDHCVVNLLPSTPADLQSKLKITALHARNVRNCILLLPQIEGSALLHDLSRCVIVLGCHQYRMHTSSQTDVYIAVSSKPIIEHCTNIRFSLYPAPLRSADTNPMGNNLSVQDFSHIRPTPSPNWALLAENELIREGEWPVHRDVDVDEVLRNLLPSA</sequence>
<dbReference type="GeneID" id="63826266"/>
<evidence type="ECO:0000256" key="1">
    <source>
        <dbReference type="ARBA" id="ARBA00004496"/>
    </source>
</evidence>
<name>A0A165DID2_9APHY</name>
<dbReference type="PANTHER" id="PTHR15139:SF0">
    <property type="entry name" value="TUBULIN-SPECIFIC CHAPERONE C"/>
    <property type="match status" value="1"/>
</dbReference>
<dbReference type="InterPro" id="IPR016098">
    <property type="entry name" value="CAP/MinC_C"/>
</dbReference>
<keyword evidence="8" id="KW-1185">Reference proteome</keyword>
<evidence type="ECO:0000256" key="3">
    <source>
        <dbReference type="ARBA" id="ARBA00022490"/>
    </source>
</evidence>
<proteinExistence type="inferred from homology"/>
<evidence type="ECO:0000256" key="2">
    <source>
        <dbReference type="ARBA" id="ARBA00008848"/>
    </source>
</evidence>
<dbReference type="FunCoup" id="A0A165DID2">
    <property type="interactions" value="306"/>
</dbReference>
<dbReference type="PANTHER" id="PTHR15139">
    <property type="entry name" value="TUBULIN FOLDING COFACTOR C"/>
    <property type="match status" value="1"/>
</dbReference>
<dbReference type="Pfam" id="PF07986">
    <property type="entry name" value="TBCC"/>
    <property type="match status" value="1"/>
</dbReference>
<feature type="domain" description="C-CAP/cofactor C-like" evidence="6">
    <location>
        <begin position="89"/>
        <end position="281"/>
    </location>
</feature>
<dbReference type="InterPro" id="IPR017901">
    <property type="entry name" value="C-CAP_CF_C-like"/>
</dbReference>
<dbReference type="OrthoDB" id="194775at2759"/>
<gene>
    <name evidence="7" type="ORF">LAESUDRAFT_727523</name>
</gene>
<dbReference type="GO" id="GO:0007021">
    <property type="term" value="P:tubulin complex assembly"/>
    <property type="evidence" value="ECO:0007669"/>
    <property type="project" value="TreeGrafter"/>
</dbReference>
<evidence type="ECO:0000313" key="8">
    <source>
        <dbReference type="Proteomes" id="UP000076871"/>
    </source>
</evidence>
<organism evidence="7 8">
    <name type="scientific">Laetiporus sulphureus 93-53</name>
    <dbReference type="NCBI Taxonomy" id="1314785"/>
    <lineage>
        <taxon>Eukaryota</taxon>
        <taxon>Fungi</taxon>
        <taxon>Dikarya</taxon>
        <taxon>Basidiomycota</taxon>
        <taxon>Agaricomycotina</taxon>
        <taxon>Agaricomycetes</taxon>
        <taxon>Polyporales</taxon>
        <taxon>Laetiporus</taxon>
    </lineage>
</organism>